<dbReference type="NCBIfam" id="TIGR02231">
    <property type="entry name" value="mucoidy inhibitor MuiA family protein"/>
    <property type="match status" value="1"/>
</dbReference>
<evidence type="ECO:0000313" key="5">
    <source>
        <dbReference type="Proteomes" id="UP000054144"/>
    </source>
</evidence>
<feature type="domain" description="DUF4140" evidence="3">
    <location>
        <begin position="14"/>
        <end position="127"/>
    </location>
</feature>
<evidence type="ECO:0000313" key="4">
    <source>
        <dbReference type="EMBL" id="KIY53413.1"/>
    </source>
</evidence>
<organism evidence="4 5">
    <name type="scientific">Fistulina hepatica ATCC 64428</name>
    <dbReference type="NCBI Taxonomy" id="1128425"/>
    <lineage>
        <taxon>Eukaryota</taxon>
        <taxon>Fungi</taxon>
        <taxon>Dikarya</taxon>
        <taxon>Basidiomycota</taxon>
        <taxon>Agaricomycotina</taxon>
        <taxon>Agaricomycetes</taxon>
        <taxon>Agaricomycetidae</taxon>
        <taxon>Agaricales</taxon>
        <taxon>Fistulinaceae</taxon>
        <taxon>Fistulina</taxon>
    </lineage>
</organism>
<feature type="region of interest" description="Disordered" evidence="1">
    <location>
        <begin position="74"/>
        <end position="94"/>
    </location>
</feature>
<name>A0A0D7ARI1_9AGAR</name>
<evidence type="ECO:0000256" key="1">
    <source>
        <dbReference type="SAM" id="MobiDB-lite"/>
    </source>
</evidence>
<sequence length="565" mass="61771">VNLVSLNDSVITGVSLYSSGRAEVTRAFRFTPKAGLNTVNISGLPKVMDSRSLRQAQVEGRGHVIIHDVSISTPKSRIGSTSRHESTSEEPVSKKLRELQRKKQTLSATLQHHKTATSALDQYIATLSVANAPEVKLEKVVETYVTVADKLEEKCITLQSSLADVGREIEAEKRANGKSNTDKASLSVSVILFSEQDETIELLVKYAVNNAKWNAVYSLHVSTVPDDKKSVSIVYKALINQCTGEDWSNVPLTLETATPTSGLDVPHLGTWALSIHQPRHHGHAYALAPPAVQVSRSMAPREQTSDSRSTTPEPEVTYNVMDVTSTGDVNATFQVPGTIDIPCDGCDHHVTITELRFDATVELVSVPKRDNRVFMRAKAVNASEYTFLNGEASVYVNGSFTTRSQLPTVSPQEVFYCSLGVDPSVRVTYHERQQKAAQTGVISKSRSHSYVQTISVFNTKTSVVENLKIIDQIPVSQDARISVKLLSPALLIFEAFGHAQQGSTAAVKVAQGIIARWEYTEDGPKDTIGLDGKISWNCCLQPQSKVNLQLHYEVSYPEGTQIAGL</sequence>
<gene>
    <name evidence="4" type="ORF">FISHEDRAFT_8795</name>
</gene>
<dbReference type="InterPro" id="IPR037291">
    <property type="entry name" value="DUF4139"/>
</dbReference>
<dbReference type="InterPro" id="IPR011935">
    <property type="entry name" value="CHP02231"/>
</dbReference>
<feature type="domain" description="DUF4139" evidence="2">
    <location>
        <begin position="203"/>
        <end position="558"/>
    </location>
</feature>
<dbReference type="Proteomes" id="UP000054144">
    <property type="component" value="Unassembled WGS sequence"/>
</dbReference>
<feature type="compositionally biased region" description="Basic and acidic residues" evidence="1">
    <location>
        <begin position="82"/>
        <end position="94"/>
    </location>
</feature>
<dbReference type="PANTHER" id="PTHR31005:SF8">
    <property type="entry name" value="DUF4139 DOMAIN-CONTAINING PROTEIN"/>
    <property type="match status" value="1"/>
</dbReference>
<accession>A0A0D7ARI1</accession>
<evidence type="ECO:0000259" key="2">
    <source>
        <dbReference type="Pfam" id="PF13598"/>
    </source>
</evidence>
<keyword evidence="5" id="KW-1185">Reference proteome</keyword>
<evidence type="ECO:0000259" key="3">
    <source>
        <dbReference type="Pfam" id="PF13600"/>
    </source>
</evidence>
<protein>
    <submittedName>
        <fullName evidence="4">Mucoidy inhibitor A</fullName>
    </submittedName>
</protein>
<dbReference type="OrthoDB" id="10068793at2759"/>
<dbReference type="InterPro" id="IPR025554">
    <property type="entry name" value="DUF4140"/>
</dbReference>
<feature type="non-terminal residue" evidence="4">
    <location>
        <position position="565"/>
    </location>
</feature>
<feature type="non-terminal residue" evidence="4">
    <location>
        <position position="1"/>
    </location>
</feature>
<dbReference type="AlphaFoldDB" id="A0A0D7ARI1"/>
<reference evidence="4 5" key="1">
    <citation type="journal article" date="2015" name="Fungal Genet. Biol.">
        <title>Evolution of novel wood decay mechanisms in Agaricales revealed by the genome sequences of Fistulina hepatica and Cylindrobasidium torrendii.</title>
        <authorList>
            <person name="Floudas D."/>
            <person name="Held B.W."/>
            <person name="Riley R."/>
            <person name="Nagy L.G."/>
            <person name="Koehler G."/>
            <person name="Ransdell A.S."/>
            <person name="Younus H."/>
            <person name="Chow J."/>
            <person name="Chiniquy J."/>
            <person name="Lipzen A."/>
            <person name="Tritt A."/>
            <person name="Sun H."/>
            <person name="Haridas S."/>
            <person name="LaButti K."/>
            <person name="Ohm R.A."/>
            <person name="Kues U."/>
            <person name="Blanchette R.A."/>
            <person name="Grigoriev I.V."/>
            <person name="Minto R.E."/>
            <person name="Hibbett D.S."/>
        </authorList>
    </citation>
    <scope>NUCLEOTIDE SEQUENCE [LARGE SCALE GENOMIC DNA]</scope>
    <source>
        <strain evidence="4 5">ATCC 64428</strain>
    </source>
</reference>
<dbReference type="EMBL" id="KN881617">
    <property type="protein sequence ID" value="KIY53413.1"/>
    <property type="molecule type" value="Genomic_DNA"/>
</dbReference>
<feature type="region of interest" description="Disordered" evidence="1">
    <location>
        <begin position="295"/>
        <end position="315"/>
    </location>
</feature>
<dbReference type="PANTHER" id="PTHR31005">
    <property type="entry name" value="DUF4139 DOMAIN-CONTAINING PROTEIN"/>
    <property type="match status" value="1"/>
</dbReference>
<dbReference type="Pfam" id="PF13598">
    <property type="entry name" value="DUF4139"/>
    <property type="match status" value="1"/>
</dbReference>
<proteinExistence type="predicted"/>
<dbReference type="Pfam" id="PF13600">
    <property type="entry name" value="DUF4140"/>
    <property type="match status" value="1"/>
</dbReference>